<feature type="domain" description="Farnesoic acid O-methyl transferase" evidence="5">
    <location>
        <begin position="52"/>
        <end position="179"/>
    </location>
</feature>
<name>A0AAW1VA95_9CUCU</name>
<feature type="domain" description="Neurotransmitter-gated ion-channel ligand-binding" evidence="4">
    <location>
        <begin position="195"/>
        <end position="374"/>
    </location>
</feature>
<dbReference type="InterPro" id="IPR022041">
    <property type="entry name" value="Methyltransf_FA"/>
</dbReference>
<dbReference type="GO" id="GO:0016020">
    <property type="term" value="C:membrane"/>
    <property type="evidence" value="ECO:0007669"/>
    <property type="project" value="InterPro"/>
</dbReference>
<evidence type="ECO:0000256" key="2">
    <source>
        <dbReference type="SAM" id="Phobius"/>
    </source>
</evidence>
<feature type="coiled-coil region" evidence="1">
    <location>
        <begin position="177"/>
        <end position="204"/>
    </location>
</feature>
<evidence type="ECO:0000256" key="3">
    <source>
        <dbReference type="SAM" id="SignalP"/>
    </source>
</evidence>
<feature type="transmembrane region" description="Helical" evidence="2">
    <location>
        <begin position="546"/>
        <end position="571"/>
    </location>
</feature>
<dbReference type="SUPFAM" id="SSF63712">
    <property type="entry name" value="Nicotinic receptor ligand binding domain-like"/>
    <property type="match status" value="1"/>
</dbReference>
<dbReference type="Gene3D" id="1.20.58.390">
    <property type="entry name" value="Neurotransmitter-gated ion-channel transmembrane domain"/>
    <property type="match status" value="1"/>
</dbReference>
<dbReference type="EMBL" id="JARQZJ010000132">
    <property type="protein sequence ID" value="KAK9892103.1"/>
    <property type="molecule type" value="Genomic_DNA"/>
</dbReference>
<accession>A0AAW1VA95</accession>
<organism evidence="6 7">
    <name type="scientific">Henosepilachna vigintioctopunctata</name>
    <dbReference type="NCBI Taxonomy" id="420089"/>
    <lineage>
        <taxon>Eukaryota</taxon>
        <taxon>Metazoa</taxon>
        <taxon>Ecdysozoa</taxon>
        <taxon>Arthropoda</taxon>
        <taxon>Hexapoda</taxon>
        <taxon>Insecta</taxon>
        <taxon>Pterygota</taxon>
        <taxon>Neoptera</taxon>
        <taxon>Endopterygota</taxon>
        <taxon>Coleoptera</taxon>
        <taxon>Polyphaga</taxon>
        <taxon>Cucujiformia</taxon>
        <taxon>Coccinelloidea</taxon>
        <taxon>Coccinellidae</taxon>
        <taxon>Epilachninae</taxon>
        <taxon>Epilachnini</taxon>
        <taxon>Henosepilachna</taxon>
    </lineage>
</organism>
<keyword evidence="3" id="KW-0732">Signal</keyword>
<feature type="chain" id="PRO_5043508886" evidence="3">
    <location>
        <begin position="18"/>
        <end position="573"/>
    </location>
</feature>
<sequence>MLIIFVLYFTCFRLGEAIFNPSNETDLSRCKVHYSRSGAAYKDYYELSKPKSNDTDLRLDFHFSVLAMSDAHILLAPSRATQKTDPAYEIVIGAGGNTFCDIRRMQKSQVKESIRVKGLLSAVDIRSFWIHMTKDGELALGREGEDLPFIAWKDPDPLPLSVISFSTWPGIEAKWFFDCIKNDIKRIKRNLTQIERLRKDLLTNYDPYSRPVKNHSDITFVQLAPKIRGLSLDEDRSILEVHGIAKIGWYDEKLIWNESDYGGIDKIMVSTDEIWKPNIILFNSVKQDFSIYDNTLLTVKNTGEVTWIPILDLNSWCGSDDYGKWPKDTRKCDLLFTFWTDFTYLQLEYPNDSYPLFKHQYSQWTIEEVEVILNYGRENETSADEMSGMTNLTGPPLLNICLTLKRDSWMYSLIFFTPYLMIAVSMLSTFCVSPFGPAKISLGCFQLILSTACLIFLGKYLPAHSFMVPYIVQLYSYSVIGGCVTIIVSVYVINLSRKERKRLWPSILSSILTHPIVKITFCLPEVKRDEYGKLTTMTRITDPQQYYILLGILIDRIFLDIGIALFIYSVYLY</sequence>
<dbReference type="InterPro" id="IPR038050">
    <property type="entry name" value="Neuro_actylchol_rec"/>
</dbReference>
<dbReference type="CDD" id="cd18989">
    <property type="entry name" value="LGIC_ECD_cation"/>
    <property type="match status" value="1"/>
</dbReference>
<dbReference type="Proteomes" id="UP001431783">
    <property type="component" value="Unassembled WGS sequence"/>
</dbReference>
<reference evidence="6 7" key="1">
    <citation type="submission" date="2023-03" db="EMBL/GenBank/DDBJ databases">
        <title>Genome insight into feeding habits of ladybird beetles.</title>
        <authorList>
            <person name="Li H.-S."/>
            <person name="Huang Y.-H."/>
            <person name="Pang H."/>
        </authorList>
    </citation>
    <scope>NUCLEOTIDE SEQUENCE [LARGE SCALE GENOMIC DNA]</scope>
    <source>
        <strain evidence="6">SYSU_2023b</strain>
        <tissue evidence="6">Whole body</tissue>
    </source>
</reference>
<feature type="transmembrane region" description="Helical" evidence="2">
    <location>
        <begin position="444"/>
        <end position="462"/>
    </location>
</feature>
<dbReference type="Gene3D" id="2.70.170.10">
    <property type="entry name" value="Neurotransmitter-gated ion-channel ligand-binding domain"/>
    <property type="match status" value="1"/>
</dbReference>
<evidence type="ECO:0000256" key="1">
    <source>
        <dbReference type="SAM" id="Coils"/>
    </source>
</evidence>
<evidence type="ECO:0000259" key="5">
    <source>
        <dbReference type="Pfam" id="PF12248"/>
    </source>
</evidence>
<dbReference type="InterPro" id="IPR006202">
    <property type="entry name" value="Neur_chan_lig-bd"/>
</dbReference>
<keyword evidence="7" id="KW-1185">Reference proteome</keyword>
<dbReference type="Pfam" id="PF12248">
    <property type="entry name" value="Methyltransf_FA"/>
    <property type="match status" value="1"/>
</dbReference>
<feature type="transmembrane region" description="Helical" evidence="2">
    <location>
        <begin position="409"/>
        <end position="432"/>
    </location>
</feature>
<gene>
    <name evidence="6" type="ORF">WA026_018306</name>
</gene>
<dbReference type="Pfam" id="PF02931">
    <property type="entry name" value="Neur_chan_LBD"/>
    <property type="match status" value="1"/>
</dbReference>
<keyword evidence="2" id="KW-0812">Transmembrane</keyword>
<keyword evidence="1" id="KW-0175">Coiled coil</keyword>
<evidence type="ECO:0000313" key="6">
    <source>
        <dbReference type="EMBL" id="KAK9892103.1"/>
    </source>
</evidence>
<feature type="transmembrane region" description="Helical" evidence="2">
    <location>
        <begin position="474"/>
        <end position="493"/>
    </location>
</feature>
<comment type="caution">
    <text evidence="6">The sequence shown here is derived from an EMBL/GenBank/DDBJ whole genome shotgun (WGS) entry which is preliminary data.</text>
</comment>
<dbReference type="InterPro" id="IPR036734">
    <property type="entry name" value="Neur_chan_lig-bd_sf"/>
</dbReference>
<dbReference type="GO" id="GO:0005230">
    <property type="term" value="F:extracellular ligand-gated monoatomic ion channel activity"/>
    <property type="evidence" value="ECO:0007669"/>
    <property type="project" value="InterPro"/>
</dbReference>
<protein>
    <submittedName>
        <fullName evidence="6">Uncharacterized protein</fullName>
    </submittedName>
</protein>
<evidence type="ECO:0000259" key="4">
    <source>
        <dbReference type="Pfam" id="PF02931"/>
    </source>
</evidence>
<proteinExistence type="predicted"/>
<dbReference type="PANTHER" id="PTHR36695">
    <property type="entry name" value="AGAP008648-PA"/>
    <property type="match status" value="1"/>
</dbReference>
<dbReference type="PANTHER" id="PTHR36695:SF12">
    <property type="entry name" value="AGAP008648-PA"/>
    <property type="match status" value="1"/>
</dbReference>
<keyword evidence="2" id="KW-1133">Transmembrane helix</keyword>
<feature type="signal peptide" evidence="3">
    <location>
        <begin position="1"/>
        <end position="17"/>
    </location>
</feature>
<dbReference type="AlphaFoldDB" id="A0AAW1VA95"/>
<evidence type="ECO:0000313" key="7">
    <source>
        <dbReference type="Proteomes" id="UP001431783"/>
    </source>
</evidence>
<keyword evidence="2" id="KW-0472">Membrane</keyword>